<dbReference type="PANTHER" id="PTHR23080">
    <property type="entry name" value="THAP DOMAIN PROTEIN"/>
    <property type="match status" value="1"/>
</dbReference>
<dbReference type="GO" id="GO:0046872">
    <property type="term" value="F:metal ion binding"/>
    <property type="evidence" value="ECO:0007669"/>
    <property type="project" value="UniProtKB-KW"/>
</dbReference>
<dbReference type="EnsemblMetazoa" id="XM_028660407.1">
    <property type="protein sequence ID" value="XP_028516208.1"/>
    <property type="gene ID" value="LOC110243640"/>
</dbReference>
<dbReference type="PANTHER" id="PTHR23080:SF141">
    <property type="entry name" value="TRANSPOSASE HELIX-TURN-HELIX DOMAIN-CONTAINING PROTEIN"/>
    <property type="match status" value="1"/>
</dbReference>
<dbReference type="RefSeq" id="XP_028516208.1">
    <property type="nucleotide sequence ID" value="XM_028660407.1"/>
</dbReference>
<dbReference type="Pfam" id="PF13613">
    <property type="entry name" value="HTH_Tnp_4"/>
    <property type="match status" value="1"/>
</dbReference>
<accession>A0A913YMF0</accession>
<evidence type="ECO:0000259" key="4">
    <source>
        <dbReference type="Pfam" id="PF13613"/>
    </source>
</evidence>
<keyword evidence="2" id="KW-0479">Metal-binding</keyword>
<dbReference type="OrthoDB" id="10020990at2759"/>
<dbReference type="KEGG" id="epa:110243640"/>
<evidence type="ECO:0008006" key="7">
    <source>
        <dbReference type="Google" id="ProtNLM"/>
    </source>
</evidence>
<feature type="domain" description="Transposase Helix-turn-helix" evidence="4">
    <location>
        <begin position="98"/>
        <end position="147"/>
    </location>
</feature>
<name>A0A913YMF0_EXADI</name>
<evidence type="ECO:0000259" key="3">
    <source>
        <dbReference type="Pfam" id="PF13359"/>
    </source>
</evidence>
<evidence type="ECO:0000313" key="5">
    <source>
        <dbReference type="EnsemblMetazoa" id="XP_028516208.1"/>
    </source>
</evidence>
<organism evidence="5 6">
    <name type="scientific">Exaiptasia diaphana</name>
    <name type="common">Tropical sea anemone</name>
    <name type="synonym">Aiptasia pulchella</name>
    <dbReference type="NCBI Taxonomy" id="2652724"/>
    <lineage>
        <taxon>Eukaryota</taxon>
        <taxon>Metazoa</taxon>
        <taxon>Cnidaria</taxon>
        <taxon>Anthozoa</taxon>
        <taxon>Hexacorallia</taxon>
        <taxon>Actiniaria</taxon>
        <taxon>Aiptasiidae</taxon>
        <taxon>Exaiptasia</taxon>
    </lineage>
</organism>
<protein>
    <recommendedName>
        <fullName evidence="7">DDE Tnp4 domain-containing protein</fullName>
    </recommendedName>
</protein>
<evidence type="ECO:0000256" key="1">
    <source>
        <dbReference type="ARBA" id="ARBA00001968"/>
    </source>
</evidence>
<dbReference type="Pfam" id="PF13359">
    <property type="entry name" value="DDE_Tnp_4"/>
    <property type="match status" value="1"/>
</dbReference>
<proteinExistence type="predicted"/>
<keyword evidence="6" id="KW-1185">Reference proteome</keyword>
<sequence length="342" mass="39296">MKFSDNQAKSFCEEGDVSTTQTSTIDHQSQKGNYFIEQATCVKNCYRYTGISRPKLDLVFSTIKEKANSINYWRGSVDTIKPKENKKRKEKSNEKRVLTKWEEFILTLVRLRKGFDVRFLADTFSINAGQVSRIFNTWVIFLSEELSFLVPWLSRSQIEKNLPKRFKKFQNARVIIDCVELYLQKPSLPTSQKITWSNYKHWNTAKLLIGITPSGIISFIPPLWTGCISDKEIVRNSGLIGLLDEGDAVMADKGFLIRDILTFKKVHLISPAYCIGARLSSRGTTHTRRVASLRTHVERYILSLKHFRIISGVIPIVLKPILDRIEFLCAALSNLRTRSIKK</sequence>
<evidence type="ECO:0000256" key="2">
    <source>
        <dbReference type="ARBA" id="ARBA00022723"/>
    </source>
</evidence>
<comment type="cofactor">
    <cofactor evidence="1">
        <name>a divalent metal cation</name>
        <dbReference type="ChEBI" id="CHEBI:60240"/>
    </cofactor>
</comment>
<reference evidence="5" key="1">
    <citation type="submission" date="2022-11" db="UniProtKB">
        <authorList>
            <consortium name="EnsemblMetazoa"/>
        </authorList>
    </citation>
    <scope>IDENTIFICATION</scope>
</reference>
<dbReference type="Proteomes" id="UP000887567">
    <property type="component" value="Unplaced"/>
</dbReference>
<dbReference type="AlphaFoldDB" id="A0A913YMF0"/>
<dbReference type="GeneID" id="110243640"/>
<evidence type="ECO:0000313" key="6">
    <source>
        <dbReference type="Proteomes" id="UP000887567"/>
    </source>
</evidence>
<dbReference type="OMA" id="ANSINYW"/>
<dbReference type="InterPro" id="IPR027806">
    <property type="entry name" value="HARBI1_dom"/>
</dbReference>
<dbReference type="InterPro" id="IPR027805">
    <property type="entry name" value="Transposase_HTH_dom"/>
</dbReference>
<feature type="domain" description="DDE Tnp4" evidence="3">
    <location>
        <begin position="176"/>
        <end position="334"/>
    </location>
</feature>